<dbReference type="RefSeq" id="WP_016481672.1">
    <property type="nucleotide sequence ID" value="NC_021487.1"/>
</dbReference>
<dbReference type="AlphaFoldDB" id="S0EWL0"/>
<gene>
    <name evidence="3" type="ORF">CCALI_00271</name>
</gene>
<dbReference type="PATRIC" id="fig|1303518.3.peg.275"/>
<keyword evidence="4" id="KW-1185">Reference proteome</keyword>
<evidence type="ECO:0000259" key="2">
    <source>
        <dbReference type="Pfam" id="PF08327"/>
    </source>
</evidence>
<dbReference type="EMBL" id="HF951689">
    <property type="protein sequence ID" value="CCW34108.1"/>
    <property type="molecule type" value="Genomic_DNA"/>
</dbReference>
<dbReference type="HOGENOM" id="CLU_137245_0_0_0"/>
<evidence type="ECO:0000256" key="1">
    <source>
        <dbReference type="ARBA" id="ARBA00006817"/>
    </source>
</evidence>
<name>S0EWL0_CHTCT</name>
<dbReference type="OrthoDB" id="287565at2"/>
<evidence type="ECO:0000313" key="4">
    <source>
        <dbReference type="Proteomes" id="UP000014227"/>
    </source>
</evidence>
<dbReference type="SUPFAM" id="SSF55961">
    <property type="entry name" value="Bet v1-like"/>
    <property type="match status" value="1"/>
</dbReference>
<dbReference type="InterPro" id="IPR013538">
    <property type="entry name" value="ASHA1/2-like_C"/>
</dbReference>
<dbReference type="eggNOG" id="COG3832">
    <property type="taxonomic scope" value="Bacteria"/>
</dbReference>
<dbReference type="KEGG" id="ccz:CCALI_00271"/>
<proteinExistence type="inferred from homology"/>
<dbReference type="STRING" id="454171.CP488_00886"/>
<sequence>MSSREIWHEIRINASPRDVYEAVTDVEKLAHWWTTDTRGRSEVGKTLEFWFSKSHASAIMEVMALKPHELVQWRVIDSGTGGEWIGTELEFKIFRDQGRTVLHFRHSKWNLDATSFPECSMTWALFLLSLKEFVETGKGRPYPYDIPVNSIQPPKATLNEG</sequence>
<dbReference type="InterPro" id="IPR023393">
    <property type="entry name" value="START-like_dom_sf"/>
</dbReference>
<protein>
    <submittedName>
        <fullName evidence="3">Uncharacterized conserved protein</fullName>
    </submittedName>
</protein>
<comment type="similarity">
    <text evidence="1">Belongs to the AHA1 family.</text>
</comment>
<dbReference type="Gene3D" id="3.30.530.20">
    <property type="match status" value="1"/>
</dbReference>
<dbReference type="CDD" id="cd07814">
    <property type="entry name" value="SRPBCC_CalC_Aha1-like"/>
    <property type="match status" value="1"/>
</dbReference>
<dbReference type="Pfam" id="PF08327">
    <property type="entry name" value="AHSA1"/>
    <property type="match status" value="1"/>
</dbReference>
<evidence type="ECO:0000313" key="3">
    <source>
        <dbReference type="EMBL" id="CCW34108.1"/>
    </source>
</evidence>
<dbReference type="InParanoid" id="S0EWL0"/>
<accession>S0EWL0</accession>
<feature type="domain" description="Activator of Hsp90 ATPase homologue 1/2-like C-terminal" evidence="2">
    <location>
        <begin position="13"/>
        <end position="135"/>
    </location>
</feature>
<organism evidence="3 4">
    <name type="scientific">Chthonomonas calidirosea (strain DSM 23976 / ICMP 18418 / T49)</name>
    <dbReference type="NCBI Taxonomy" id="1303518"/>
    <lineage>
        <taxon>Bacteria</taxon>
        <taxon>Bacillati</taxon>
        <taxon>Armatimonadota</taxon>
        <taxon>Chthonomonadia</taxon>
        <taxon>Chthonomonadales</taxon>
        <taxon>Chthonomonadaceae</taxon>
        <taxon>Chthonomonas</taxon>
    </lineage>
</organism>
<dbReference type="Proteomes" id="UP000014227">
    <property type="component" value="Chromosome I"/>
</dbReference>
<reference evidence="4" key="1">
    <citation type="submission" date="2013-03" db="EMBL/GenBank/DDBJ databases">
        <title>Genome sequence of Chthonomonas calidirosea, the first sequenced genome from the Armatimonadetes phylum (formally candidate division OP10).</title>
        <authorList>
            <person name="Lee K.C.Y."/>
            <person name="Morgan X.C."/>
            <person name="Dunfield P.F."/>
            <person name="Tamas I."/>
            <person name="Houghton K.M."/>
            <person name="Vyssotski M."/>
            <person name="Ryan J.L.J."/>
            <person name="Lagutin K."/>
            <person name="McDonald I.R."/>
            <person name="Stott M.B."/>
        </authorList>
    </citation>
    <scope>NUCLEOTIDE SEQUENCE [LARGE SCALE GENOMIC DNA]</scope>
    <source>
        <strain evidence="4">DSM 23976 / ICMP 18418 / T49</strain>
    </source>
</reference>